<dbReference type="PANTHER" id="PTHR43788">
    <property type="entry name" value="DNA2/NAM7 HELICASE FAMILY MEMBER"/>
    <property type="match status" value="1"/>
</dbReference>
<dbReference type="GO" id="GO:0043139">
    <property type="term" value="F:5'-3' DNA helicase activity"/>
    <property type="evidence" value="ECO:0007669"/>
    <property type="project" value="TreeGrafter"/>
</dbReference>
<evidence type="ECO:0000256" key="2">
    <source>
        <dbReference type="ARBA" id="ARBA00022801"/>
    </source>
</evidence>
<dbReference type="PANTHER" id="PTHR43788:SF8">
    <property type="entry name" value="DNA-BINDING PROTEIN SMUBP-2"/>
    <property type="match status" value="1"/>
</dbReference>
<dbReference type="Pfam" id="PF13087">
    <property type="entry name" value="AAA_12"/>
    <property type="match status" value="1"/>
</dbReference>
<dbReference type="OrthoDB" id="9757917at2"/>
<dbReference type="AlphaFoldDB" id="A0A413RH00"/>
<reference evidence="8 9" key="1">
    <citation type="submission" date="2018-08" db="EMBL/GenBank/DDBJ databases">
        <title>Cellulomonas rhizosphaerae sp. nov., a novel actinomycete isolated from soil.</title>
        <authorList>
            <person name="Tian Y."/>
        </authorList>
    </citation>
    <scope>NUCLEOTIDE SEQUENCE [LARGE SCALE GENOMIC DNA]</scope>
    <source>
        <strain evidence="8 9">NEAU-TCZ24</strain>
    </source>
</reference>
<sequence length="1191" mass="128611">MFLLDDGGLVLSPSDLTHAATCEFAVVRALDARLGRAPAVQLEADAMLARVSTLGQVHEQQVLAGYGPRVVQIARPTWEHATERATLVEVQKRTLAALRSGAPVVYQAGFFDGTFSGWADFVVRQPDDRYAVHDTKLARSAKTTALVQLAAYADQLVRVGVPTADEVHLVLGDRKVSSHRLADLLPVYRDRRARLEALLAERRADDSPLRWRDERYAACGTCDVCAPEVAAHRDVLLVADMRKTQRARLADAGIETIDALAASTEPVDGLSGATLGKLRLQARLQVGPGGVTREVADGAPLAFEVVDPAAIVALPAPSAGDIFFDFEGDPLWTDDSVPADSPADWGLEYLFGVVEAPVGDADPGFVPFWAHDRVQERAALVAFVNYVQSRLARHPDLHVYHYAPYEKTALHRLAGRHGVYEEVIDQWAKDGLLVDLYATVRHSLRVGAASYSLKKLEPLYMGDHLRESDVTNAAASIVEYAEACAERDAGHDEEWQRRLGEIADYNEYDCVSTLRLRDFLLEQVGGSGSADDGAAGPGAGGGDKGDGAGPEVDELEVRLREGAAALRAVVPTDEATDEAAARERDAHALELLGACLAYHQRDDKPFWWAHFARFRDPVDEWSDARSTLLVTGPVDVVADWHVTPKAKRPRRELRLRGTLEPGSEIRAGAKPFVLYDAPPSFTTIPHNGLRGATGSEVLSVETVEDDDAPGGSWDVVTVRETIDATAEQGDDLPMGLTPGRPPVTDNIAAAIRELATTVASGLPRLPQHAALDILRRVPPRTRSGLPLPRPDGPQGTTEAITDAVLDLDHSYLAVQGPPGTGKTYTGGHVIAQLAMQGWRIGVVAQSHAVVANMLQSVIAAGFPPERIAKRNKDKDADLPWRPVPNDRDYGAFYASVTGGGYVVGGTTWDFVNAKRMPDEPFDLLVVDEAGQFALANVVAVSGIARNLMLLGDPQQLPQVSQGSHPFPVDRSALGWLADGHDTLPDELGYFLDRTWRMHPDLTAAVSRLSYEDRLTCVPQTADRDLDGITPGVRVLLVDHEGDAVSSAAEATVVVEQVRAVVGRRWRDPADGTDRPLTSADVLVVAPYNAQVSTVRKALDAAGLQGTRVGTVDKFQGQEAPVALLTTAASSPDDVPRGMEFLINRNRVNVAISRAQWCAIVVRSRTLTDYLPSRPEQLAELGAFLGLGTPPD</sequence>
<dbReference type="Pfam" id="PF13482">
    <property type="entry name" value="RNase_H_2"/>
    <property type="match status" value="1"/>
</dbReference>
<dbReference type="SUPFAM" id="SSF52540">
    <property type="entry name" value="P-loop containing nucleoside triphosphate hydrolases"/>
    <property type="match status" value="1"/>
</dbReference>
<proteinExistence type="predicted"/>
<dbReference type="Proteomes" id="UP000283374">
    <property type="component" value="Unassembled WGS sequence"/>
</dbReference>
<feature type="domain" description="DNA2/NAM7 helicase-like C-terminal" evidence="6">
    <location>
        <begin position="989"/>
        <end position="1162"/>
    </location>
</feature>
<dbReference type="SUPFAM" id="SSF53098">
    <property type="entry name" value="Ribonuclease H-like"/>
    <property type="match status" value="1"/>
</dbReference>
<dbReference type="InterPro" id="IPR050534">
    <property type="entry name" value="Coronavir_polyprotein_1ab"/>
</dbReference>
<dbReference type="InterPro" id="IPR047187">
    <property type="entry name" value="SF1_C_Upf1"/>
</dbReference>
<dbReference type="GO" id="GO:0005524">
    <property type="term" value="F:ATP binding"/>
    <property type="evidence" value="ECO:0007669"/>
    <property type="project" value="UniProtKB-KW"/>
</dbReference>
<comment type="caution">
    <text evidence="8">The sequence shown here is derived from an EMBL/GenBank/DDBJ whole genome shotgun (WGS) entry which is preliminary data.</text>
</comment>
<organism evidence="8 9">
    <name type="scientific">Cellulomonas rhizosphaerae</name>
    <dbReference type="NCBI Taxonomy" id="2293719"/>
    <lineage>
        <taxon>Bacteria</taxon>
        <taxon>Bacillati</taxon>
        <taxon>Actinomycetota</taxon>
        <taxon>Actinomycetes</taxon>
        <taxon>Micrococcales</taxon>
        <taxon>Cellulomonadaceae</taxon>
        <taxon>Cellulomonas</taxon>
    </lineage>
</organism>
<dbReference type="Gene3D" id="3.40.50.300">
    <property type="entry name" value="P-loop containing nucleotide triphosphate hydrolases"/>
    <property type="match status" value="2"/>
</dbReference>
<gene>
    <name evidence="8" type="ORF">D1825_17435</name>
</gene>
<accession>A0A413RH00</accession>
<keyword evidence="9" id="KW-1185">Reference proteome</keyword>
<dbReference type="CDD" id="cd18808">
    <property type="entry name" value="SF1_C_Upf1"/>
    <property type="match status" value="1"/>
</dbReference>
<evidence type="ECO:0000256" key="4">
    <source>
        <dbReference type="ARBA" id="ARBA00022840"/>
    </source>
</evidence>
<dbReference type="InterPro" id="IPR019993">
    <property type="entry name" value="RecB_nuclease_TM0106_put"/>
</dbReference>
<dbReference type="EMBL" id="QWKP01000223">
    <property type="protein sequence ID" value="RHA37077.1"/>
    <property type="molecule type" value="Genomic_DNA"/>
</dbReference>
<feature type="domain" description="YprB ribonuclease H-like" evidence="7">
    <location>
        <begin position="323"/>
        <end position="519"/>
    </location>
</feature>
<evidence type="ECO:0000256" key="5">
    <source>
        <dbReference type="SAM" id="MobiDB-lite"/>
    </source>
</evidence>
<dbReference type="GO" id="GO:0016787">
    <property type="term" value="F:hydrolase activity"/>
    <property type="evidence" value="ECO:0007669"/>
    <property type="project" value="UniProtKB-KW"/>
</dbReference>
<keyword evidence="2" id="KW-0378">Hydrolase</keyword>
<dbReference type="CDD" id="cd17934">
    <property type="entry name" value="DEXXQc_Upf1-like"/>
    <property type="match status" value="1"/>
</dbReference>
<keyword evidence="1" id="KW-0547">Nucleotide-binding</keyword>
<keyword evidence="4" id="KW-0067">ATP-binding</keyword>
<keyword evidence="3" id="KW-0347">Helicase</keyword>
<feature type="region of interest" description="Disordered" evidence="5">
    <location>
        <begin position="527"/>
        <end position="550"/>
    </location>
</feature>
<name>A0A413RH00_9CELL</name>
<dbReference type="InterPro" id="IPR041679">
    <property type="entry name" value="DNA2/NAM7-like_C"/>
</dbReference>
<evidence type="ECO:0000256" key="3">
    <source>
        <dbReference type="ARBA" id="ARBA00022806"/>
    </source>
</evidence>
<dbReference type="InterPro" id="IPR027417">
    <property type="entry name" value="P-loop_NTPase"/>
</dbReference>
<dbReference type="InterPro" id="IPR038720">
    <property type="entry name" value="YprB_RNase_H-like_dom"/>
</dbReference>
<dbReference type="RefSeq" id="WP_118768689.1">
    <property type="nucleotide sequence ID" value="NZ_QWKP01000223.1"/>
</dbReference>
<evidence type="ECO:0000313" key="9">
    <source>
        <dbReference type="Proteomes" id="UP000283374"/>
    </source>
</evidence>
<evidence type="ECO:0000259" key="6">
    <source>
        <dbReference type="Pfam" id="PF13087"/>
    </source>
</evidence>
<dbReference type="Pfam" id="PF13604">
    <property type="entry name" value="AAA_30"/>
    <property type="match status" value="1"/>
</dbReference>
<evidence type="ECO:0000256" key="1">
    <source>
        <dbReference type="ARBA" id="ARBA00022741"/>
    </source>
</evidence>
<evidence type="ECO:0000313" key="8">
    <source>
        <dbReference type="EMBL" id="RHA37077.1"/>
    </source>
</evidence>
<dbReference type="InterPro" id="IPR012337">
    <property type="entry name" value="RNaseH-like_sf"/>
</dbReference>
<evidence type="ECO:0000259" key="7">
    <source>
        <dbReference type="Pfam" id="PF13482"/>
    </source>
</evidence>
<protein>
    <submittedName>
        <fullName evidence="8">TM0106 family RecB-like putative nuclease</fullName>
    </submittedName>
</protein>
<dbReference type="NCBIfam" id="TIGR03491">
    <property type="entry name" value="TM0106 family RecB-like putative nuclease"/>
    <property type="match status" value="1"/>
</dbReference>